<dbReference type="InterPro" id="IPR000731">
    <property type="entry name" value="SSD"/>
</dbReference>
<feature type="transmembrane region" description="Helical" evidence="7">
    <location>
        <begin position="197"/>
        <end position="221"/>
    </location>
</feature>
<dbReference type="PANTHER" id="PTHR10796:SF124">
    <property type="entry name" value="SSD DOMAIN-CONTAINING PROTEIN"/>
    <property type="match status" value="1"/>
</dbReference>
<dbReference type="WBParaSite" id="EEL_0000211301-mRNA-1">
    <property type="protein sequence ID" value="EEL_0000211301-mRNA-1"/>
    <property type="gene ID" value="EEL_0000211301"/>
</dbReference>
<dbReference type="Gene3D" id="1.20.1640.10">
    <property type="entry name" value="Multidrug efflux transporter AcrB transmembrane domain"/>
    <property type="match status" value="2"/>
</dbReference>
<dbReference type="GO" id="GO:0006897">
    <property type="term" value="P:endocytosis"/>
    <property type="evidence" value="ECO:0007669"/>
    <property type="project" value="TreeGrafter"/>
</dbReference>
<evidence type="ECO:0000313" key="9">
    <source>
        <dbReference type="Proteomes" id="UP000050640"/>
    </source>
</evidence>
<evidence type="ECO:0000256" key="4">
    <source>
        <dbReference type="ARBA" id="ARBA00022989"/>
    </source>
</evidence>
<dbReference type="Pfam" id="PF02460">
    <property type="entry name" value="Patched"/>
    <property type="match status" value="1"/>
</dbReference>
<feature type="transmembrane region" description="Helical" evidence="7">
    <location>
        <begin position="672"/>
        <end position="696"/>
    </location>
</feature>
<evidence type="ECO:0000256" key="1">
    <source>
        <dbReference type="ARBA" id="ARBA00004141"/>
    </source>
</evidence>
<protein>
    <submittedName>
        <fullName evidence="10">SSD domain-containing protein</fullName>
    </submittedName>
</protein>
<feature type="transmembrane region" description="Helical" evidence="7">
    <location>
        <begin position="646"/>
        <end position="666"/>
    </location>
</feature>
<feature type="transmembrane region" description="Helical" evidence="7">
    <location>
        <begin position="296"/>
        <end position="325"/>
    </location>
</feature>
<feature type="domain" description="SSD" evidence="8">
    <location>
        <begin position="150"/>
        <end position="324"/>
    </location>
</feature>
<proteinExistence type="inferred from homology"/>
<dbReference type="PROSITE" id="PS50156">
    <property type="entry name" value="SSD"/>
    <property type="match status" value="1"/>
</dbReference>
<evidence type="ECO:0000256" key="6">
    <source>
        <dbReference type="ARBA" id="ARBA00023180"/>
    </source>
</evidence>
<dbReference type="InterPro" id="IPR003392">
    <property type="entry name" value="PTHD_SSD"/>
</dbReference>
<feature type="transmembrane region" description="Helical" evidence="7">
    <location>
        <begin position="408"/>
        <end position="428"/>
    </location>
</feature>
<keyword evidence="3 7" id="KW-0812">Transmembrane</keyword>
<dbReference type="Proteomes" id="UP000050640">
    <property type="component" value="Unplaced"/>
</dbReference>
<keyword evidence="5 7" id="KW-0472">Membrane</keyword>
<feature type="transmembrane region" description="Helical" evidence="7">
    <location>
        <begin position="717"/>
        <end position="739"/>
    </location>
</feature>
<dbReference type="SUPFAM" id="SSF82866">
    <property type="entry name" value="Multidrug efflux transporter AcrB transmembrane domain"/>
    <property type="match status" value="2"/>
</dbReference>
<feature type="transmembrane region" description="Helical" evidence="7">
    <location>
        <begin position="227"/>
        <end position="250"/>
    </location>
</feature>
<comment type="subcellular location">
    <subcellularLocation>
        <location evidence="1">Membrane</location>
        <topology evidence="1">Multi-pass membrane protein</topology>
    </subcellularLocation>
</comment>
<evidence type="ECO:0000256" key="3">
    <source>
        <dbReference type="ARBA" id="ARBA00022692"/>
    </source>
</evidence>
<sequence>MKLLDWIANEKFTTADGLRYTYRNICLQYHNKCFEDMHARFIADIFHRGDQDHFNVTYPLFKSQYSTEPIDLSETLGGVEKDSKQRIQAAKAWLILYQLQQSSELSQKLSLDYENALSNRIEEKNLPIKLLNSFAFHSDIFEMELAKSSVLIAPKFAYTFLLLIIFSILCTFNIITISSPHCFKQSFIIDWLKSKPLLGLIGVMVSLMAIISATGSLLLLGVPFVDIVIMMPFLSLTVGIDDTFLMLAAWHDTKSSLSVENRIKESMRHAALSIAVTSITDITAFLVGAIAPLPAVIYFCYYSAAAIAFTFCYSLSAFIAFLAIFGRLEERNRNNLFYIKTIPSNEYGTNASRLQKIFNMGGCKDENNAISIHSQKVCNGAKTELCNTQLGYRQFIRNYYAPFLTCRVVRVVAFILFTIYLFIAVIGVKQLKVGFDVTNLLRVNSSAKKFLELRGEFFKYKMPAIEIAVMKPPDMSQKTDRIRFLKVLNEFENTTCSSGRHTTEFWYFAYKHFINDLGFSDQSWDALQNDKEEFERNLQPFLLANDKYRYDILLHNNGTIRSFRLSTQIIDIATQSSHLVLQCAEEIRSIAKKYKAQYNVTTYSPLWQLADQLNVMWPQTLQDLLTSVVVILPISFLIIPQPFCAIAIALTIGSIALGIIGFMTFWDVNLDAISMITIAMSVGFSVDFAIHITYSYTSQSGGQSKNENVPYEKLRGTLEIIGWPVLQASLSVLLGILPLATINLYIVQACFKTVTLIIVIVLEFSSRESVMSKFLSLQT</sequence>
<evidence type="ECO:0000313" key="10">
    <source>
        <dbReference type="WBParaSite" id="EEL_0000211301-mRNA-1"/>
    </source>
</evidence>
<feature type="transmembrane region" description="Helical" evidence="7">
    <location>
        <begin position="156"/>
        <end position="176"/>
    </location>
</feature>
<reference evidence="10" key="1">
    <citation type="submission" date="2017-02" db="UniProtKB">
        <authorList>
            <consortium name="WormBaseParasite"/>
        </authorList>
    </citation>
    <scope>IDENTIFICATION</scope>
</reference>
<evidence type="ECO:0000256" key="7">
    <source>
        <dbReference type="SAM" id="Phobius"/>
    </source>
</evidence>
<comment type="similarity">
    <text evidence="2">Belongs to the patched family.</text>
</comment>
<dbReference type="GO" id="GO:0030659">
    <property type="term" value="C:cytoplasmic vesicle membrane"/>
    <property type="evidence" value="ECO:0007669"/>
    <property type="project" value="TreeGrafter"/>
</dbReference>
<organism evidence="9 10">
    <name type="scientific">Elaeophora elaphi</name>
    <dbReference type="NCBI Taxonomy" id="1147741"/>
    <lineage>
        <taxon>Eukaryota</taxon>
        <taxon>Metazoa</taxon>
        <taxon>Ecdysozoa</taxon>
        <taxon>Nematoda</taxon>
        <taxon>Chromadorea</taxon>
        <taxon>Rhabditida</taxon>
        <taxon>Spirurina</taxon>
        <taxon>Spiruromorpha</taxon>
        <taxon>Filarioidea</taxon>
        <taxon>Onchocercidae</taxon>
        <taxon>Elaeophora</taxon>
    </lineage>
</organism>
<dbReference type="InterPro" id="IPR051697">
    <property type="entry name" value="Patched_domain-protein"/>
</dbReference>
<evidence type="ECO:0000256" key="5">
    <source>
        <dbReference type="ARBA" id="ARBA00023136"/>
    </source>
</evidence>
<keyword evidence="6" id="KW-0325">Glycoprotein</keyword>
<keyword evidence="9" id="KW-1185">Reference proteome</keyword>
<accession>A0A0R3RKV4</accession>
<name>A0A0R3RKV4_9BILA</name>
<evidence type="ECO:0000259" key="8">
    <source>
        <dbReference type="PROSITE" id="PS50156"/>
    </source>
</evidence>
<dbReference type="PANTHER" id="PTHR10796">
    <property type="entry name" value="PATCHED-RELATED"/>
    <property type="match status" value="1"/>
</dbReference>
<dbReference type="AlphaFoldDB" id="A0A0R3RKV4"/>
<dbReference type="GO" id="GO:0005886">
    <property type="term" value="C:plasma membrane"/>
    <property type="evidence" value="ECO:0007669"/>
    <property type="project" value="TreeGrafter"/>
</dbReference>
<dbReference type="GO" id="GO:0018996">
    <property type="term" value="P:molting cycle, collagen and cuticulin-based cuticle"/>
    <property type="evidence" value="ECO:0007669"/>
    <property type="project" value="TreeGrafter"/>
</dbReference>
<evidence type="ECO:0000256" key="2">
    <source>
        <dbReference type="ARBA" id="ARBA00005585"/>
    </source>
</evidence>
<keyword evidence="4 7" id="KW-1133">Transmembrane helix</keyword>
<feature type="transmembrane region" description="Helical" evidence="7">
    <location>
        <begin position="270"/>
        <end position="290"/>
    </location>
</feature>